<evidence type="ECO:0000313" key="2">
    <source>
        <dbReference type="Proteomes" id="UP000248975"/>
    </source>
</evidence>
<dbReference type="PROSITE" id="PS51257">
    <property type="entry name" value="PROKAR_LIPOPROTEIN"/>
    <property type="match status" value="1"/>
</dbReference>
<evidence type="ECO:0000313" key="1">
    <source>
        <dbReference type="EMBL" id="PZQ99185.1"/>
    </source>
</evidence>
<comment type="caution">
    <text evidence="1">The sequence shown here is derived from an EMBL/GenBank/DDBJ whole genome shotgun (WGS) entry which is preliminary data.</text>
</comment>
<name>A0A2W5SIP9_CERSP</name>
<dbReference type="AlphaFoldDB" id="A0A2W5SIP9"/>
<dbReference type="Proteomes" id="UP000248975">
    <property type="component" value="Unassembled WGS sequence"/>
</dbReference>
<dbReference type="EMBL" id="QFQS01000001">
    <property type="protein sequence ID" value="PZQ99185.1"/>
    <property type="molecule type" value="Genomic_DNA"/>
</dbReference>
<proteinExistence type="predicted"/>
<accession>A0A2W5SIP9</accession>
<gene>
    <name evidence="1" type="ORF">DI533_00310</name>
</gene>
<organism evidence="1 2">
    <name type="scientific">Cereibacter sphaeroides</name>
    <name type="common">Rhodobacter sphaeroides</name>
    <dbReference type="NCBI Taxonomy" id="1063"/>
    <lineage>
        <taxon>Bacteria</taxon>
        <taxon>Pseudomonadati</taxon>
        <taxon>Pseudomonadota</taxon>
        <taxon>Alphaproteobacteria</taxon>
        <taxon>Rhodobacterales</taxon>
        <taxon>Paracoccaceae</taxon>
        <taxon>Cereibacter</taxon>
    </lineage>
</organism>
<sequence length="73" mass="7802">MLKRLGLTLCALWLAGCVEPKTPEGCPVMLSEYGQAYTRACQQAYYEGMARQTGGTVTKCFPSSGGAMTCVTN</sequence>
<protein>
    <recommendedName>
        <fullName evidence="3">Lipoprotein</fullName>
    </recommendedName>
</protein>
<reference evidence="1 2" key="1">
    <citation type="submission" date="2017-08" db="EMBL/GenBank/DDBJ databases">
        <title>Infants hospitalized years apart are colonized by the same room-sourced microbial strains.</title>
        <authorList>
            <person name="Brooks B."/>
            <person name="Olm M.R."/>
            <person name="Firek B.A."/>
            <person name="Baker R."/>
            <person name="Thomas B.C."/>
            <person name="Morowitz M.J."/>
            <person name="Banfield J.F."/>
        </authorList>
    </citation>
    <scope>NUCLEOTIDE SEQUENCE [LARGE SCALE GENOMIC DNA]</scope>
    <source>
        <strain evidence="1">S2_003_000_R2_11</strain>
    </source>
</reference>
<evidence type="ECO:0008006" key="3">
    <source>
        <dbReference type="Google" id="ProtNLM"/>
    </source>
</evidence>